<keyword evidence="4" id="KW-1185">Reference proteome</keyword>
<comment type="caution">
    <text evidence="3">The sequence shown here is derived from an EMBL/GenBank/DDBJ whole genome shotgun (WGS) entry which is preliminary data.</text>
</comment>
<keyword evidence="1" id="KW-0812">Transmembrane</keyword>
<dbReference type="STRING" id="1304284.L21TH_0572"/>
<reference evidence="3 4" key="1">
    <citation type="journal article" date="2015" name="Geomicrobiol. J.">
        <title>Caldisalinibacter kiritimatiensis gen. nov., sp. nov., a moderately thermohalophilic thiosulfate-reducing bacterium from a hypersaline microbial mat.</title>
        <authorList>
            <person name="Ben Hania W."/>
            <person name="Joseph M."/>
            <person name="Fiebig A."/>
            <person name="Bunk B."/>
            <person name="Klenk H.-P."/>
            <person name="Fardeau M.-L."/>
            <person name="Spring S."/>
        </authorList>
    </citation>
    <scope>NUCLEOTIDE SEQUENCE [LARGE SCALE GENOMIC DNA]</scope>
    <source>
        <strain evidence="3 4">L21-TH-D2</strain>
    </source>
</reference>
<dbReference type="RefSeq" id="WP_006308483.1">
    <property type="nucleotide sequence ID" value="NZ_ARZA01000065.1"/>
</dbReference>
<sequence>MAIVMTKLDSLIKKRNYLIKKQIVILLICIIVGILTPNIIKYRLELQNGNFRSLVSSYSDPSQWDIIRSFYGISISVVFWWIITHNISLKIRIINNGIKGEKSTIKTLEQLSNEYYIYNDIVINTRKGKSQIDHVVIGPNGVFVVETKNHNGEIFGAEEDSKWVQHKTGRNGGTYNSFFYNPAKQVKTHVYRLKIGIMDELKLNPWIQPIVVFTNDDVELNIDSKITAVLKENDLIKYIKRFTNRDSKLSKRNIAQIVNSINKIIT</sequence>
<proteinExistence type="predicted"/>
<organism evidence="3 4">
    <name type="scientific">Caldisalinibacter kiritimatiensis</name>
    <dbReference type="NCBI Taxonomy" id="1304284"/>
    <lineage>
        <taxon>Bacteria</taxon>
        <taxon>Bacillati</taxon>
        <taxon>Bacillota</taxon>
        <taxon>Tissierellia</taxon>
        <taxon>Tissierellales</taxon>
        <taxon>Thermohalobacteraceae</taxon>
        <taxon>Caldisalinibacter</taxon>
    </lineage>
</organism>
<dbReference type="Proteomes" id="UP000013378">
    <property type="component" value="Unassembled WGS sequence"/>
</dbReference>
<evidence type="ECO:0000313" key="3">
    <source>
        <dbReference type="EMBL" id="EOD01351.1"/>
    </source>
</evidence>
<evidence type="ECO:0000313" key="4">
    <source>
        <dbReference type="Proteomes" id="UP000013378"/>
    </source>
</evidence>
<evidence type="ECO:0000256" key="1">
    <source>
        <dbReference type="SAM" id="Phobius"/>
    </source>
</evidence>
<evidence type="ECO:0000259" key="2">
    <source>
        <dbReference type="PROSITE" id="PS50965"/>
    </source>
</evidence>
<dbReference type="EMBL" id="ARZA01000065">
    <property type="protein sequence ID" value="EOD01351.1"/>
    <property type="molecule type" value="Genomic_DNA"/>
</dbReference>
<dbReference type="PROSITE" id="PS50965">
    <property type="entry name" value="NERD"/>
    <property type="match status" value="1"/>
</dbReference>
<dbReference type="OrthoDB" id="9813328at2"/>
<feature type="domain" description="NERD" evidence="2">
    <location>
        <begin position="96"/>
        <end position="216"/>
    </location>
</feature>
<dbReference type="eggNOG" id="COG0551">
    <property type="taxonomic scope" value="Bacteria"/>
</dbReference>
<dbReference type="AlphaFoldDB" id="R1CRP7"/>
<protein>
    <submittedName>
        <fullName evidence="3">NERD domain protein</fullName>
    </submittedName>
</protein>
<keyword evidence="1" id="KW-1133">Transmembrane helix</keyword>
<feature type="transmembrane region" description="Helical" evidence="1">
    <location>
        <begin position="66"/>
        <end position="83"/>
    </location>
</feature>
<name>R1CRP7_9FIRM</name>
<keyword evidence="1" id="KW-0472">Membrane</keyword>
<feature type="transmembrane region" description="Helical" evidence="1">
    <location>
        <begin position="23"/>
        <end position="40"/>
    </location>
</feature>
<dbReference type="Pfam" id="PF08378">
    <property type="entry name" value="NERD"/>
    <property type="match status" value="1"/>
</dbReference>
<gene>
    <name evidence="3" type="ORF">L21TH_0572</name>
</gene>
<accession>R1CRP7</accession>
<dbReference type="InterPro" id="IPR011528">
    <property type="entry name" value="NERD"/>
</dbReference>